<evidence type="ECO:0000256" key="1">
    <source>
        <dbReference type="SAM" id="Phobius"/>
    </source>
</evidence>
<evidence type="ECO:0000313" key="2">
    <source>
        <dbReference type="EMBL" id="DAD87500.1"/>
    </source>
</evidence>
<accession>A0A8S5MZ73</accession>
<sequence length="83" mass="10389">MKYLGLHKILWLLLVLLWLVVEIMFVGIVYMLYAVWNLRWLKVNIWYNLHNRRSECNGQWIKDRNPWQTLVRRYNFINEPIDR</sequence>
<protein>
    <submittedName>
        <fullName evidence="2">Uncharacterized protein</fullName>
    </submittedName>
</protein>
<keyword evidence="1" id="KW-0472">Membrane</keyword>
<feature type="transmembrane region" description="Helical" evidence="1">
    <location>
        <begin position="12"/>
        <end position="36"/>
    </location>
</feature>
<proteinExistence type="predicted"/>
<organism evidence="2">
    <name type="scientific">Siphoviridae sp. ctAUQ2</name>
    <dbReference type="NCBI Taxonomy" id="2826182"/>
    <lineage>
        <taxon>Viruses</taxon>
        <taxon>Duplodnaviria</taxon>
        <taxon>Heunggongvirae</taxon>
        <taxon>Uroviricota</taxon>
        <taxon>Caudoviricetes</taxon>
    </lineage>
</organism>
<reference evidence="2" key="1">
    <citation type="journal article" date="2021" name="Proc. Natl. Acad. Sci. U.S.A.">
        <title>A Catalog of Tens of Thousands of Viruses from Human Metagenomes Reveals Hidden Associations with Chronic Diseases.</title>
        <authorList>
            <person name="Tisza M.J."/>
            <person name="Buck C.B."/>
        </authorList>
    </citation>
    <scope>NUCLEOTIDE SEQUENCE</scope>
    <source>
        <strain evidence="2">CtAUQ2</strain>
    </source>
</reference>
<name>A0A8S5MZ73_9CAUD</name>
<dbReference type="EMBL" id="BK015022">
    <property type="protein sequence ID" value="DAD87500.1"/>
    <property type="molecule type" value="Genomic_DNA"/>
</dbReference>
<keyword evidence="1" id="KW-0812">Transmembrane</keyword>
<keyword evidence="1" id="KW-1133">Transmembrane helix</keyword>